<dbReference type="RefSeq" id="WP_120257007.1">
    <property type="nucleotide sequence ID" value="NZ_CP182813.1"/>
</dbReference>
<dbReference type="AlphaFoldDB" id="A0A420BER2"/>
<organism evidence="1 2">
    <name type="scientific">Sphingobacterium detergens</name>
    <dbReference type="NCBI Taxonomy" id="1145106"/>
    <lineage>
        <taxon>Bacteria</taxon>
        <taxon>Pseudomonadati</taxon>
        <taxon>Bacteroidota</taxon>
        <taxon>Sphingobacteriia</taxon>
        <taxon>Sphingobacteriales</taxon>
        <taxon>Sphingobacteriaceae</taxon>
        <taxon>Sphingobacterium</taxon>
    </lineage>
</organism>
<dbReference type="EMBL" id="RAPY01000001">
    <property type="protein sequence ID" value="RKE55190.1"/>
    <property type="molecule type" value="Genomic_DNA"/>
</dbReference>
<comment type="caution">
    <text evidence="1">The sequence shown here is derived from an EMBL/GenBank/DDBJ whole genome shotgun (WGS) entry which is preliminary data.</text>
</comment>
<accession>A0A420BER2</accession>
<evidence type="ECO:0000313" key="2">
    <source>
        <dbReference type="Proteomes" id="UP000286246"/>
    </source>
</evidence>
<protein>
    <submittedName>
        <fullName evidence="1">Uncharacterized protein</fullName>
    </submittedName>
</protein>
<evidence type="ECO:0000313" key="1">
    <source>
        <dbReference type="EMBL" id="RKE55190.1"/>
    </source>
</evidence>
<keyword evidence="2" id="KW-1185">Reference proteome</keyword>
<gene>
    <name evidence="1" type="ORF">DFQ12_0019</name>
</gene>
<name>A0A420BER2_SPHD1</name>
<proteinExistence type="predicted"/>
<dbReference type="OrthoDB" id="1263655at2"/>
<dbReference type="Proteomes" id="UP000286246">
    <property type="component" value="Unassembled WGS sequence"/>
</dbReference>
<sequence>MEDTIGQLNTAYKGQIFRITYQERDFQIQLLKKCPTKEETELDILLDGLLQTLVKNKERWSFQQHELDQDLANHIWRAISLRYRL</sequence>
<reference evidence="1 2" key="1">
    <citation type="submission" date="2018-09" db="EMBL/GenBank/DDBJ databases">
        <title>Genomic Encyclopedia of Type Strains, Phase III (KMG-III): the genomes of soil and plant-associated and newly described type strains.</title>
        <authorList>
            <person name="Whitman W."/>
        </authorList>
    </citation>
    <scope>NUCLEOTIDE SEQUENCE [LARGE SCALE GENOMIC DNA]</scope>
    <source>
        <strain evidence="1 2">CECT 7938</strain>
    </source>
</reference>